<dbReference type="HOGENOM" id="CLU_009096_0_1_7"/>
<protein>
    <submittedName>
        <fullName evidence="7">PflD2</fullName>
        <ecNumber evidence="7">2.3.1.54</ecNumber>
    </submittedName>
</protein>
<dbReference type="Proteomes" id="UP000000442">
    <property type="component" value="Chromosome"/>
</dbReference>
<dbReference type="PANTHER" id="PTHR43641">
    <property type="entry name" value="FORMATE ACETYLTRANSFERASE 3-RELATED"/>
    <property type="match status" value="1"/>
</dbReference>
<dbReference type="PROSITE" id="PS51149">
    <property type="entry name" value="GLY_RADICAL_2"/>
    <property type="match status" value="1"/>
</dbReference>
<feature type="domain" description="Glycine radical" evidence="5">
    <location>
        <begin position="666"/>
        <end position="786"/>
    </location>
</feature>
<dbReference type="SUPFAM" id="SSF51998">
    <property type="entry name" value="PFL-like glycyl radical enzymes"/>
    <property type="match status" value="1"/>
</dbReference>
<sequence length="786" mass="88571">MNPRIATLREQSFTAIPAISIERALLQTQFYRENLGKYATPILRALNFKNLCEKKTIYIGDQELIVGERGPRPKATPTFPELNCHSVEDLETLHNREMTPFRVDPGDMKIYRDEIIPYWRGRSMRDRVFEHLPLPWQKAYGAGLFTEFMEQRAPGHTALDGTIYQKGMTDFKQEIAQGLEALDYLHDPQAQERSDALTAMDISCDAAILFAQRHARLAEEMAAQETRPARKKELLEIARVCRRIPAERPTSLWEAIQMYWFVHLGTITELNGWDAMSPGHLDQHLYPFYMRELELGTMDADGAKELISCLWIKINNHPAPPKVGVTAKESGTYNDFTNINLGGLTRQGADAVNDLSYIMLDVIDELKLLQPQSNVQISERTPYHFLKAACRVIRNGYGYPSVFNADQVVLEQVRVGKRIEDAREGGCSGCIETGAFGKEAYILTGYLNLPKLLELTLNNGRDPLGGGMVGLETGDPRGFETFDQLYDAFTRQLAHVVDLKIRVNNYIERMFAANAPAPFLSVVIQDCIAKGKDYYNGGPRYNTNYIQCCGIGTITDSLSAIKKHVFDDKIVTMELLLKALADNFKGHEALRLRLLNKTPFFGNDDDRADQIMVQVYDSLFSAIDGQPNTKNGEYHLNMLSTTCHVYFGKKLGASANGRFSGLPESDGTSPSHGADRNGPTAVIKSLGKMDQSKSGGTLLNQRFLPGVLKTEQDLDKLAGLIRTYFKFGGHHIQFNVVDTQTLKRAQEHPDQYRNLLVRVAGYSDYFVDLDRDHQEEIISRHEHRGL</sequence>
<gene>
    <name evidence="7" type="primary">pflD2</name>
    <name evidence="7" type="ordered locus">HRM2_49330</name>
</gene>
<dbReference type="PANTHER" id="PTHR43641:SF2">
    <property type="entry name" value="DEHYDRATASE YBIW-RELATED"/>
    <property type="match status" value="1"/>
</dbReference>
<dbReference type="CDD" id="cd01677">
    <property type="entry name" value="PFL2_DhaB_BssA"/>
    <property type="match status" value="1"/>
</dbReference>
<dbReference type="InterPro" id="IPR001150">
    <property type="entry name" value="Gly_radical"/>
</dbReference>
<evidence type="ECO:0000313" key="7">
    <source>
        <dbReference type="EMBL" id="ACN17981.1"/>
    </source>
</evidence>
<accession>C0QIN7</accession>
<dbReference type="OrthoDB" id="9803969at2"/>
<dbReference type="STRING" id="177437.HRM2_49330"/>
<dbReference type="PROSITE" id="PS51554">
    <property type="entry name" value="PFL"/>
    <property type="match status" value="1"/>
</dbReference>
<dbReference type="InterPro" id="IPR004184">
    <property type="entry name" value="PFL_dom"/>
</dbReference>
<reference evidence="7 8" key="1">
    <citation type="journal article" date="2009" name="Environ. Microbiol.">
        <title>Genome sequence of Desulfobacterium autotrophicum HRM2, a marine sulfate reducer oxidizing organic carbon completely to carbon dioxide.</title>
        <authorList>
            <person name="Strittmatter A.W."/>
            <person name="Liesegang H."/>
            <person name="Rabus R."/>
            <person name="Decker I."/>
            <person name="Amann J."/>
            <person name="Andres S."/>
            <person name="Henne A."/>
            <person name="Fricke W.F."/>
            <person name="Martinez-Arias R."/>
            <person name="Bartels D."/>
            <person name="Goesmann A."/>
            <person name="Krause L."/>
            <person name="Puehler A."/>
            <person name="Klenk H.P."/>
            <person name="Richter M."/>
            <person name="Schuler M."/>
            <person name="Gloeckner F.O."/>
            <person name="Meyerdierks A."/>
            <person name="Gottschalk G."/>
            <person name="Amann R."/>
        </authorList>
    </citation>
    <scope>NUCLEOTIDE SEQUENCE [LARGE SCALE GENOMIC DNA]</scope>
    <source>
        <strain evidence="8">ATCC 43914 / DSM 3382 / HRM2</strain>
    </source>
</reference>
<dbReference type="InterPro" id="IPR050012">
    <property type="entry name" value="Glycl_HYPD"/>
</dbReference>
<keyword evidence="1 3" id="KW-0556">Organic radical</keyword>
<feature type="modified residue" description="Glycine radical" evidence="3">
    <location>
        <position position="761"/>
    </location>
</feature>
<dbReference type="GO" id="GO:0008861">
    <property type="term" value="F:formate C-acetyltransferase activity"/>
    <property type="evidence" value="ECO:0007669"/>
    <property type="project" value="UniProtKB-EC"/>
</dbReference>
<dbReference type="EMBL" id="CP001087">
    <property type="protein sequence ID" value="ACN17981.1"/>
    <property type="molecule type" value="Genomic_DNA"/>
</dbReference>
<dbReference type="GO" id="GO:0016835">
    <property type="term" value="F:carbon-oxygen lyase activity"/>
    <property type="evidence" value="ECO:0007669"/>
    <property type="project" value="InterPro"/>
</dbReference>
<dbReference type="Gene3D" id="3.20.70.20">
    <property type="match status" value="1"/>
</dbReference>
<dbReference type="eggNOG" id="COG1882">
    <property type="taxonomic scope" value="Bacteria"/>
</dbReference>
<dbReference type="RefSeq" id="WP_015906688.1">
    <property type="nucleotide sequence ID" value="NC_012108.1"/>
</dbReference>
<organism evidence="7 8">
    <name type="scientific">Desulforapulum autotrophicum (strain ATCC 43914 / DSM 3382 / VKM B-1955 / HRM2)</name>
    <name type="common">Desulfobacterium autotrophicum</name>
    <dbReference type="NCBI Taxonomy" id="177437"/>
    <lineage>
        <taxon>Bacteria</taxon>
        <taxon>Pseudomonadati</taxon>
        <taxon>Thermodesulfobacteriota</taxon>
        <taxon>Desulfobacteria</taxon>
        <taxon>Desulfobacterales</taxon>
        <taxon>Desulfobacteraceae</taxon>
        <taxon>Desulforapulum</taxon>
    </lineage>
</organism>
<dbReference type="GO" id="GO:0005829">
    <property type="term" value="C:cytosol"/>
    <property type="evidence" value="ECO:0007669"/>
    <property type="project" value="TreeGrafter"/>
</dbReference>
<keyword evidence="2" id="KW-0456">Lyase</keyword>
<feature type="domain" description="PFL" evidence="6">
    <location>
        <begin position="3"/>
        <end position="659"/>
    </location>
</feature>
<feature type="region of interest" description="Disordered" evidence="4">
    <location>
        <begin position="658"/>
        <end position="681"/>
    </location>
</feature>
<evidence type="ECO:0000256" key="2">
    <source>
        <dbReference type="ARBA" id="ARBA00023239"/>
    </source>
</evidence>
<evidence type="ECO:0000313" key="8">
    <source>
        <dbReference type="Proteomes" id="UP000000442"/>
    </source>
</evidence>
<dbReference type="KEGG" id="dat:HRM2_49330"/>
<dbReference type="InterPro" id="IPR051215">
    <property type="entry name" value="GRE"/>
</dbReference>
<dbReference type="AlphaFoldDB" id="C0QIN7"/>
<keyword evidence="7" id="KW-0808">Transferase</keyword>
<proteinExistence type="predicted"/>
<evidence type="ECO:0000259" key="6">
    <source>
        <dbReference type="PROSITE" id="PS51554"/>
    </source>
</evidence>
<keyword evidence="8" id="KW-1185">Reference proteome</keyword>
<evidence type="ECO:0000256" key="4">
    <source>
        <dbReference type="SAM" id="MobiDB-lite"/>
    </source>
</evidence>
<keyword evidence="7" id="KW-0012">Acyltransferase</keyword>
<evidence type="ECO:0000256" key="3">
    <source>
        <dbReference type="PROSITE-ProRule" id="PRU00493"/>
    </source>
</evidence>
<evidence type="ECO:0000259" key="5">
    <source>
        <dbReference type="PROSITE" id="PS51149"/>
    </source>
</evidence>
<name>C0QIN7_DESAH</name>
<dbReference type="NCBIfam" id="NF043068">
    <property type="entry name" value="glycl_HYPD"/>
    <property type="match status" value="1"/>
</dbReference>
<dbReference type="Pfam" id="PF02901">
    <property type="entry name" value="PFL-like"/>
    <property type="match status" value="1"/>
</dbReference>
<dbReference type="Pfam" id="PF01228">
    <property type="entry name" value="Gly_radical"/>
    <property type="match status" value="1"/>
</dbReference>
<evidence type="ECO:0000256" key="1">
    <source>
        <dbReference type="ARBA" id="ARBA00022818"/>
    </source>
</evidence>
<dbReference type="EC" id="2.3.1.54" evidence="7"/>